<evidence type="ECO:0000256" key="1">
    <source>
        <dbReference type="ARBA" id="ARBA00005417"/>
    </source>
</evidence>
<dbReference type="Pfam" id="PF00005">
    <property type="entry name" value="ABC_tran"/>
    <property type="match status" value="1"/>
</dbReference>
<gene>
    <name evidence="6" type="ORF">FLM9_3</name>
</gene>
<dbReference type="SMART" id="SM00382">
    <property type="entry name" value="AAA"/>
    <property type="match status" value="1"/>
</dbReference>
<sequence length="247" mass="27197">MTTTPGATEPPHIVVENLSVSYAGVVALSKASLRLNRGTICGLVGMNGAGKSTLFKALMGFVRPSTGTIYINGQSVAQAQRRQVVAYVPQAESVDWDFPLNVTDVVMMGRYGSMGLLRNPRRRDHEAVHRSLELVELWNLRQRQIGELSGGQRKRAFLARALAQGASVLLLDEPFNGVDVRTEKLMAQLFMGFRGEGRTLLISTHDMDHVTGFCDQVVLINKTVLAYGETSEVFTRENLARTFGCRL</sequence>
<keyword evidence="2" id="KW-0813">Transport</keyword>
<reference evidence="7" key="1">
    <citation type="submission" date="2016-02" db="EMBL/GenBank/DDBJ databases">
        <authorList>
            <person name="liu f."/>
        </authorList>
    </citation>
    <scope>NUCLEOTIDE SEQUENCE [LARGE SCALE GENOMIC DNA]</scope>
</reference>
<dbReference type="PROSITE" id="PS00211">
    <property type="entry name" value="ABC_TRANSPORTER_1"/>
    <property type="match status" value="1"/>
</dbReference>
<dbReference type="PANTHER" id="PTHR42734:SF5">
    <property type="entry name" value="IRON TRANSPORT SYSTEM ATP-BINDING PROTEIN HI_0361-RELATED"/>
    <property type="match status" value="1"/>
</dbReference>
<comment type="similarity">
    <text evidence="1">Belongs to the ABC transporter superfamily.</text>
</comment>
<organism evidence="6 7">
    <name type="scientific">Candidatus Synechococcus spongiarum</name>
    <dbReference type="NCBI Taxonomy" id="431041"/>
    <lineage>
        <taxon>Bacteria</taxon>
        <taxon>Bacillati</taxon>
        <taxon>Cyanobacteriota</taxon>
        <taxon>Cyanophyceae</taxon>
        <taxon>Synechococcales</taxon>
        <taxon>Synechococcaceae</taxon>
        <taxon>Synechococcus</taxon>
    </lineage>
</organism>
<dbReference type="InterPro" id="IPR050153">
    <property type="entry name" value="Metal_Ion_Import_ABC"/>
</dbReference>
<proteinExistence type="inferred from homology"/>
<dbReference type="PROSITE" id="PS50893">
    <property type="entry name" value="ABC_TRANSPORTER_2"/>
    <property type="match status" value="1"/>
</dbReference>
<keyword evidence="4 6" id="KW-0067">ATP-binding</keyword>
<evidence type="ECO:0000256" key="2">
    <source>
        <dbReference type="ARBA" id="ARBA00022448"/>
    </source>
</evidence>
<dbReference type="RefSeq" id="WP_074456672.1">
    <property type="nucleotide sequence ID" value="NZ_FITM01000001.1"/>
</dbReference>
<evidence type="ECO:0000256" key="3">
    <source>
        <dbReference type="ARBA" id="ARBA00022741"/>
    </source>
</evidence>
<dbReference type="CDD" id="cd03235">
    <property type="entry name" value="ABC_Metallic_Cations"/>
    <property type="match status" value="1"/>
</dbReference>
<dbReference type="OrthoDB" id="9806726at2"/>
<evidence type="ECO:0000259" key="5">
    <source>
        <dbReference type="PROSITE" id="PS50893"/>
    </source>
</evidence>
<dbReference type="InterPro" id="IPR027417">
    <property type="entry name" value="P-loop_NTPase"/>
</dbReference>
<evidence type="ECO:0000313" key="6">
    <source>
        <dbReference type="EMBL" id="CZE42684.1"/>
    </source>
</evidence>
<dbReference type="EMBL" id="FITM01000001">
    <property type="protein sequence ID" value="CZE42684.1"/>
    <property type="molecule type" value="Genomic_DNA"/>
</dbReference>
<dbReference type="SUPFAM" id="SSF52540">
    <property type="entry name" value="P-loop containing nucleoside triphosphate hydrolases"/>
    <property type="match status" value="1"/>
</dbReference>
<dbReference type="Gene3D" id="3.40.50.300">
    <property type="entry name" value="P-loop containing nucleotide triphosphate hydrolases"/>
    <property type="match status" value="1"/>
</dbReference>
<protein>
    <submittedName>
        <fullName evidence="6">Manganese ABC transporter, ATP-binding protein SitB</fullName>
    </submittedName>
</protein>
<accession>A0A161KBN5</accession>
<dbReference type="GO" id="GO:0016887">
    <property type="term" value="F:ATP hydrolysis activity"/>
    <property type="evidence" value="ECO:0007669"/>
    <property type="project" value="InterPro"/>
</dbReference>
<keyword evidence="3" id="KW-0547">Nucleotide-binding</keyword>
<dbReference type="InterPro" id="IPR003593">
    <property type="entry name" value="AAA+_ATPase"/>
</dbReference>
<evidence type="ECO:0000256" key="4">
    <source>
        <dbReference type="ARBA" id="ARBA00022840"/>
    </source>
</evidence>
<dbReference type="PANTHER" id="PTHR42734">
    <property type="entry name" value="METAL TRANSPORT SYSTEM ATP-BINDING PROTEIN TM_0124-RELATED"/>
    <property type="match status" value="1"/>
</dbReference>
<dbReference type="InterPro" id="IPR017871">
    <property type="entry name" value="ABC_transporter-like_CS"/>
</dbReference>
<dbReference type="AlphaFoldDB" id="A0A161KBN5"/>
<dbReference type="FunFam" id="3.40.50.300:FF:000134">
    <property type="entry name" value="Iron-enterobactin ABC transporter ATP-binding protein"/>
    <property type="match status" value="1"/>
</dbReference>
<dbReference type="Proteomes" id="UP000182631">
    <property type="component" value="Unassembled WGS sequence"/>
</dbReference>
<evidence type="ECO:0000313" key="7">
    <source>
        <dbReference type="Proteomes" id="UP000182631"/>
    </source>
</evidence>
<dbReference type="GO" id="GO:0005524">
    <property type="term" value="F:ATP binding"/>
    <property type="evidence" value="ECO:0007669"/>
    <property type="project" value="UniProtKB-KW"/>
</dbReference>
<keyword evidence="7" id="KW-1185">Reference proteome</keyword>
<name>A0A161KBN5_9SYNE</name>
<feature type="domain" description="ABC transporter" evidence="5">
    <location>
        <begin position="13"/>
        <end position="247"/>
    </location>
</feature>
<dbReference type="InterPro" id="IPR003439">
    <property type="entry name" value="ABC_transporter-like_ATP-bd"/>
</dbReference>